<dbReference type="SMART" id="SM00471">
    <property type="entry name" value="HDc"/>
    <property type="match status" value="1"/>
</dbReference>
<dbReference type="InterPro" id="IPR050798">
    <property type="entry name" value="YhaM_exoribonuc/phosphodiest"/>
</dbReference>
<proteinExistence type="predicted"/>
<dbReference type="InterPro" id="IPR012340">
    <property type="entry name" value="NA-bd_OB-fold"/>
</dbReference>
<evidence type="ECO:0000256" key="1">
    <source>
        <dbReference type="ARBA" id="ARBA00022801"/>
    </source>
</evidence>
<dbReference type="GO" id="GO:0003676">
    <property type="term" value="F:nucleic acid binding"/>
    <property type="evidence" value="ECO:0007669"/>
    <property type="project" value="InterPro"/>
</dbReference>
<organism evidence="3 4">
    <name type="scientific">Rubripirellula lacrimiformis</name>
    <dbReference type="NCBI Taxonomy" id="1930273"/>
    <lineage>
        <taxon>Bacteria</taxon>
        <taxon>Pseudomonadati</taxon>
        <taxon>Planctomycetota</taxon>
        <taxon>Planctomycetia</taxon>
        <taxon>Pirellulales</taxon>
        <taxon>Pirellulaceae</taxon>
        <taxon>Rubripirellula</taxon>
    </lineage>
</organism>
<dbReference type="SUPFAM" id="SSF50249">
    <property type="entry name" value="Nucleic acid-binding proteins"/>
    <property type="match status" value="1"/>
</dbReference>
<keyword evidence="1 3" id="KW-0378">Hydrolase</keyword>
<dbReference type="CDD" id="cd00077">
    <property type="entry name" value="HDc"/>
    <property type="match status" value="1"/>
</dbReference>
<dbReference type="InterPro" id="IPR004365">
    <property type="entry name" value="NA-bd_OB_tRNA"/>
</dbReference>
<name>A0A517N5U0_9BACT</name>
<evidence type="ECO:0000313" key="3">
    <source>
        <dbReference type="EMBL" id="QDT02509.1"/>
    </source>
</evidence>
<dbReference type="InterPro" id="IPR003607">
    <property type="entry name" value="HD/PDEase_dom"/>
</dbReference>
<dbReference type="Gene3D" id="2.40.50.140">
    <property type="entry name" value="Nucleic acid-binding proteins"/>
    <property type="match status" value="1"/>
</dbReference>
<dbReference type="Pfam" id="PF01966">
    <property type="entry name" value="HD"/>
    <property type="match status" value="1"/>
</dbReference>
<feature type="domain" description="HD/PDEase" evidence="2">
    <location>
        <begin position="199"/>
        <end position="336"/>
    </location>
</feature>
<keyword evidence="4" id="KW-1185">Reference proteome</keyword>
<dbReference type="CDD" id="cd04492">
    <property type="entry name" value="YhaM_OBF_like"/>
    <property type="match status" value="1"/>
</dbReference>
<evidence type="ECO:0000313" key="4">
    <source>
        <dbReference type="Proteomes" id="UP000318538"/>
    </source>
</evidence>
<dbReference type="GO" id="GO:0016787">
    <property type="term" value="F:hydrolase activity"/>
    <property type="evidence" value="ECO:0007669"/>
    <property type="project" value="UniProtKB-KW"/>
</dbReference>
<dbReference type="OrthoDB" id="9778453at2"/>
<protein>
    <submittedName>
        <fullName evidence="3">3'-5' exoribonuclease YhaM</fullName>
        <ecNumber evidence="3">3.1.-.-</ecNumber>
    </submittedName>
</protein>
<dbReference type="Proteomes" id="UP000318538">
    <property type="component" value="Chromosome"/>
</dbReference>
<dbReference type="Pfam" id="PF01336">
    <property type="entry name" value="tRNA_anti-codon"/>
    <property type="match status" value="1"/>
</dbReference>
<dbReference type="PANTHER" id="PTHR37294">
    <property type="entry name" value="3'-5' EXORIBONUCLEASE YHAM"/>
    <property type="match status" value="1"/>
</dbReference>
<reference evidence="3 4" key="1">
    <citation type="submission" date="2019-02" db="EMBL/GenBank/DDBJ databases">
        <title>Deep-cultivation of Planctomycetes and their phenomic and genomic characterization uncovers novel biology.</title>
        <authorList>
            <person name="Wiegand S."/>
            <person name="Jogler M."/>
            <person name="Boedeker C."/>
            <person name="Pinto D."/>
            <person name="Vollmers J."/>
            <person name="Rivas-Marin E."/>
            <person name="Kohn T."/>
            <person name="Peeters S.H."/>
            <person name="Heuer A."/>
            <person name="Rast P."/>
            <person name="Oberbeckmann S."/>
            <person name="Bunk B."/>
            <person name="Jeske O."/>
            <person name="Meyerdierks A."/>
            <person name="Storesund J.E."/>
            <person name="Kallscheuer N."/>
            <person name="Luecker S."/>
            <person name="Lage O.M."/>
            <person name="Pohl T."/>
            <person name="Merkel B.J."/>
            <person name="Hornburger P."/>
            <person name="Mueller R.-W."/>
            <person name="Bruemmer F."/>
            <person name="Labrenz M."/>
            <person name="Spormann A.M."/>
            <person name="Op den Camp H."/>
            <person name="Overmann J."/>
            <person name="Amann R."/>
            <person name="Jetten M.S.M."/>
            <person name="Mascher T."/>
            <person name="Medema M.H."/>
            <person name="Devos D.P."/>
            <person name="Kaster A.-K."/>
            <person name="Ovreas L."/>
            <person name="Rohde M."/>
            <person name="Galperin M.Y."/>
            <person name="Jogler C."/>
        </authorList>
    </citation>
    <scope>NUCLEOTIDE SEQUENCE [LARGE SCALE GENOMIC DNA]</scope>
    <source>
        <strain evidence="3 4">K22_7</strain>
    </source>
</reference>
<dbReference type="Gene3D" id="1.10.3210.10">
    <property type="entry name" value="Hypothetical protein af1432"/>
    <property type="match status" value="1"/>
</dbReference>
<dbReference type="InterPro" id="IPR006674">
    <property type="entry name" value="HD_domain"/>
</dbReference>
<evidence type="ECO:0000259" key="2">
    <source>
        <dbReference type="SMART" id="SM00471"/>
    </source>
</evidence>
<dbReference type="AlphaFoldDB" id="A0A517N5U0"/>
<dbReference type="KEGG" id="rlc:K227x_08860"/>
<sequence>MRGLANRQGFGPSFQLIHSLSGVLPLDSLRSAVLPLFESIPVNRIPVSDLTDGQSIEQPFRAADKQLRVNRQGGKYILMRLSDRTGVIAAMQWNADEKMFDSFDRGDYVFCRGRTQIHNGTLQLIVTDVERMDVSEVDVAQFERFDADASERLLQRLTELLGGLQNAPLRRLGEIYLADQNFVTRFQKAAAAVSNHHAYPGGLLRHTVDMMELCALIAPRYPQIDAELLMFGAFLHDLGKIEELASDGEIAYTDRGQLVGHIVIGVQMLGDKIAEYDAGGEAFPAELRLHLEHLIVSHHGQIEYGSPKLPVMLESVTLHHIDNLDAKLSTYTTVIDTDISGDSHWTNYNPSIGRKLWKKRS</sequence>
<dbReference type="EMBL" id="CP036525">
    <property type="protein sequence ID" value="QDT02509.1"/>
    <property type="molecule type" value="Genomic_DNA"/>
</dbReference>
<dbReference type="EC" id="3.1.-.-" evidence="3"/>
<accession>A0A517N5U0</accession>
<dbReference type="SUPFAM" id="SSF109604">
    <property type="entry name" value="HD-domain/PDEase-like"/>
    <property type="match status" value="1"/>
</dbReference>
<gene>
    <name evidence="3" type="primary">yhaM</name>
    <name evidence="3" type="ORF">K227x_08860</name>
</gene>
<dbReference type="GO" id="GO:0031125">
    <property type="term" value="P:rRNA 3'-end processing"/>
    <property type="evidence" value="ECO:0007669"/>
    <property type="project" value="TreeGrafter"/>
</dbReference>
<dbReference type="PANTHER" id="PTHR37294:SF1">
    <property type="entry name" value="3'-5' EXORIBONUCLEASE YHAM"/>
    <property type="match status" value="1"/>
</dbReference>